<organism evidence="2 3">
    <name type="scientific">Sphingobium nicotianae</name>
    <dbReference type="NCBI Taxonomy" id="2782607"/>
    <lineage>
        <taxon>Bacteria</taxon>
        <taxon>Pseudomonadati</taxon>
        <taxon>Pseudomonadota</taxon>
        <taxon>Alphaproteobacteria</taxon>
        <taxon>Sphingomonadales</taxon>
        <taxon>Sphingomonadaceae</taxon>
        <taxon>Sphingobium</taxon>
    </lineage>
</organism>
<sequence>MTILDGRQFPNALFMQRQNAPAMPFTLSARHLTGLAIVIAGLAAALGLF</sequence>
<gene>
    <name evidence="2" type="ORF">KK488_10850</name>
</gene>
<evidence type="ECO:0000313" key="2">
    <source>
        <dbReference type="EMBL" id="MBT2187444.1"/>
    </source>
</evidence>
<keyword evidence="1" id="KW-0812">Transmembrane</keyword>
<protein>
    <submittedName>
        <fullName evidence="2">Uncharacterized protein</fullName>
    </submittedName>
</protein>
<name>A0A9X1DCL8_9SPHN</name>
<keyword evidence="3" id="KW-1185">Reference proteome</keyword>
<reference evidence="2" key="1">
    <citation type="submission" date="2021-05" db="EMBL/GenBank/DDBJ databases">
        <title>Genome of Sphingobium sp. strain.</title>
        <authorList>
            <person name="Fan R."/>
        </authorList>
    </citation>
    <scope>NUCLEOTIDE SEQUENCE</scope>
    <source>
        <strain evidence="2">H33</strain>
    </source>
</reference>
<comment type="caution">
    <text evidence="2">The sequence shown here is derived from an EMBL/GenBank/DDBJ whole genome shotgun (WGS) entry which is preliminary data.</text>
</comment>
<feature type="transmembrane region" description="Helical" evidence="1">
    <location>
        <begin position="29"/>
        <end position="48"/>
    </location>
</feature>
<dbReference type="EMBL" id="JAHGAW010000006">
    <property type="protein sequence ID" value="MBT2187444.1"/>
    <property type="molecule type" value="Genomic_DNA"/>
</dbReference>
<keyword evidence="1" id="KW-0472">Membrane</keyword>
<keyword evidence="1" id="KW-1133">Transmembrane helix</keyword>
<accession>A0A9X1DCL8</accession>
<dbReference type="Proteomes" id="UP001138757">
    <property type="component" value="Unassembled WGS sequence"/>
</dbReference>
<proteinExistence type="predicted"/>
<evidence type="ECO:0000256" key="1">
    <source>
        <dbReference type="SAM" id="Phobius"/>
    </source>
</evidence>
<evidence type="ECO:0000313" key="3">
    <source>
        <dbReference type="Proteomes" id="UP001138757"/>
    </source>
</evidence>
<dbReference type="AlphaFoldDB" id="A0A9X1DCL8"/>